<evidence type="ECO:0000313" key="5">
    <source>
        <dbReference type="Proteomes" id="UP000593573"/>
    </source>
</evidence>
<feature type="domain" description="DC1" evidence="3">
    <location>
        <begin position="311"/>
        <end position="353"/>
    </location>
</feature>
<evidence type="ECO:0000256" key="1">
    <source>
        <dbReference type="ARBA" id="ARBA00022737"/>
    </source>
</evidence>
<dbReference type="PANTHER" id="PTHR46288:SF82">
    <property type="entry name" value="CYSTEINE_HISTIDINE-RICH C1 DOMAIN FAMILY PROTEIN"/>
    <property type="match status" value="1"/>
</dbReference>
<dbReference type="InterPro" id="IPR004146">
    <property type="entry name" value="DC1"/>
</dbReference>
<organism evidence="4 5">
    <name type="scientific">Gossypium klotzschianum</name>
    <dbReference type="NCBI Taxonomy" id="34286"/>
    <lineage>
        <taxon>Eukaryota</taxon>
        <taxon>Viridiplantae</taxon>
        <taxon>Streptophyta</taxon>
        <taxon>Embryophyta</taxon>
        <taxon>Tracheophyta</taxon>
        <taxon>Spermatophyta</taxon>
        <taxon>Magnoliopsida</taxon>
        <taxon>eudicotyledons</taxon>
        <taxon>Gunneridae</taxon>
        <taxon>Pentapetalae</taxon>
        <taxon>rosids</taxon>
        <taxon>malvids</taxon>
        <taxon>Malvales</taxon>
        <taxon>Malvaceae</taxon>
        <taxon>Malvoideae</taxon>
        <taxon>Gossypium</taxon>
    </lineage>
</organism>
<evidence type="ECO:0000256" key="2">
    <source>
        <dbReference type="SAM" id="Coils"/>
    </source>
</evidence>
<comment type="caution">
    <text evidence="4">The sequence shown here is derived from an EMBL/GenBank/DDBJ whole genome shotgun (WGS) entry which is preliminary data.</text>
</comment>
<feature type="domain" description="DC1" evidence="3">
    <location>
        <begin position="31"/>
        <end position="79"/>
    </location>
</feature>
<dbReference type="OrthoDB" id="1884766at2759"/>
<keyword evidence="1" id="KW-0677">Repeat</keyword>
<name>A0A7J8U834_9ROSI</name>
<evidence type="ECO:0000313" key="4">
    <source>
        <dbReference type="EMBL" id="MBA0646543.1"/>
    </source>
</evidence>
<dbReference type="SUPFAM" id="SSF57889">
    <property type="entry name" value="Cysteine-rich domain"/>
    <property type="match status" value="4"/>
</dbReference>
<dbReference type="Pfam" id="PF03107">
    <property type="entry name" value="C1_2"/>
    <property type="match status" value="2"/>
</dbReference>
<keyword evidence="5" id="KW-1185">Reference proteome</keyword>
<sequence length="490" mass="57150">MDEIVMAIAEYCKEMALEWSTKEKIKFDHYLHEHPLNFYDAYLLLKEFLNCSGCGEGLSEGSGFTYRCVKCDFDMHVECTQRPIIQSQGDEEELIQHFTHWHPLKLVPFNNHLEDCNFFVHHSCMIDIPRQINHFFHRSCPLVLLTKIPYQYEGCDEASSGLAFHCGKCKFQLDVKCALLSTVESKDTDKIQHPAHDHPLALHESKEFGTKVRCRGRKYIIPFIPYTLSLYSVTYLTSVRERDLSSLSSPTRFHPLITLPLSHHETFQCSSCLGLDDWFLLRYRYAKCDFELYIDCSKPKVTIPDFKYEGHIHYLSYFDNTLAPVECNICHEDAQTGFFRCVACAFNIHIYCIRSTSKTIKHERHLHPLTVTKLPFQYEMISAEHENGSNDEFYCDICEKRRYKFESVYYCPECKFIVELLPSLTILEEQSTEKGTVDSKNEGSSAIEATIENLNDQIAKPKQKRKSLKNEVEKHREILKGFEEELEQKN</sequence>
<evidence type="ECO:0000259" key="3">
    <source>
        <dbReference type="Pfam" id="PF03107"/>
    </source>
</evidence>
<gene>
    <name evidence="4" type="ORF">Goklo_014500</name>
</gene>
<dbReference type="AlphaFoldDB" id="A0A7J8U834"/>
<reference evidence="4 5" key="1">
    <citation type="journal article" date="2019" name="Genome Biol. Evol.">
        <title>Insights into the evolution of the New World diploid cottons (Gossypium, subgenus Houzingenia) based on genome sequencing.</title>
        <authorList>
            <person name="Grover C.E."/>
            <person name="Arick M.A. 2nd"/>
            <person name="Thrash A."/>
            <person name="Conover J.L."/>
            <person name="Sanders W.S."/>
            <person name="Peterson D.G."/>
            <person name="Frelichowski J.E."/>
            <person name="Scheffler J.A."/>
            <person name="Scheffler B.E."/>
            <person name="Wendel J.F."/>
        </authorList>
    </citation>
    <scope>NUCLEOTIDE SEQUENCE [LARGE SCALE GENOMIC DNA]</scope>
    <source>
        <strain evidence="4">57</strain>
        <tissue evidence="4">Leaf</tissue>
    </source>
</reference>
<dbReference type="EMBL" id="JABFAB010000004">
    <property type="protein sequence ID" value="MBA0646543.1"/>
    <property type="molecule type" value="Genomic_DNA"/>
</dbReference>
<feature type="coiled-coil region" evidence="2">
    <location>
        <begin position="451"/>
        <end position="485"/>
    </location>
</feature>
<accession>A0A7J8U834</accession>
<dbReference type="Proteomes" id="UP000593573">
    <property type="component" value="Unassembled WGS sequence"/>
</dbReference>
<keyword evidence="2" id="KW-0175">Coiled coil</keyword>
<dbReference type="InterPro" id="IPR046349">
    <property type="entry name" value="C1-like_sf"/>
</dbReference>
<dbReference type="PANTHER" id="PTHR46288">
    <property type="entry name" value="PHORBOL-ESTER/DAG-TYPE DOMAIN-CONTAINING PROTEIN"/>
    <property type="match status" value="1"/>
</dbReference>
<protein>
    <recommendedName>
        <fullName evidence="3">DC1 domain-containing protein</fullName>
    </recommendedName>
</protein>
<proteinExistence type="predicted"/>